<evidence type="ECO:0000313" key="2">
    <source>
        <dbReference type="Proteomes" id="UP001500582"/>
    </source>
</evidence>
<sequence>MPLFAVDQFAVTATNTSTGVNTTAKPGEDGVYQFFDLPAGEYSINFLIAGAKVQPNGFLLTLEPDETRFLERADFRGSPLLQPATGTGTIVGHLTNVASNIGVSVLHKGNLQTYSAKTDAEGNFTFRNMPSGDYYGTINIGLGYTPVSGTKFEVTVADGERVDAGSFLFYDDADPGSPNFITYEMDGRKHFRGKTVGANYTSPNLNLWTYDTWISVSLGGGPLGGNSSKSYQMDRLDIKLDDVKGAGTYPVMGTVQSVIRYTTFARLSTGRPSSYNMIWAGTGTVTITSIDVAAKTISGTFSATLVPENVFAKGDKVISNGAFANYKY</sequence>
<dbReference type="SUPFAM" id="SSF49452">
    <property type="entry name" value="Starch-binding domain-like"/>
    <property type="match status" value="1"/>
</dbReference>
<reference evidence="2" key="1">
    <citation type="journal article" date="2019" name="Int. J. Syst. Evol. Microbiol.">
        <title>The Global Catalogue of Microorganisms (GCM) 10K type strain sequencing project: providing services to taxonomists for standard genome sequencing and annotation.</title>
        <authorList>
            <consortium name="The Broad Institute Genomics Platform"/>
            <consortium name="The Broad Institute Genome Sequencing Center for Infectious Disease"/>
            <person name="Wu L."/>
            <person name="Ma J."/>
        </authorList>
    </citation>
    <scope>NUCLEOTIDE SEQUENCE [LARGE SCALE GENOMIC DNA]</scope>
    <source>
        <strain evidence="2">JCM 17705</strain>
    </source>
</reference>
<name>A0ABP8GMU3_9SPHI</name>
<dbReference type="Gene3D" id="2.60.40.1120">
    <property type="entry name" value="Carboxypeptidase-like, regulatory domain"/>
    <property type="match status" value="1"/>
</dbReference>
<protein>
    <recommendedName>
        <fullName evidence="3">Carboxypeptidase regulatory-like domain-containing protein</fullName>
    </recommendedName>
</protein>
<dbReference type="InterPro" id="IPR013784">
    <property type="entry name" value="Carb-bd-like_fold"/>
</dbReference>
<dbReference type="SUPFAM" id="SSF117074">
    <property type="entry name" value="Hypothetical protein PA1324"/>
    <property type="match status" value="1"/>
</dbReference>
<comment type="caution">
    <text evidence="1">The sequence shown here is derived from an EMBL/GenBank/DDBJ whole genome shotgun (WGS) entry which is preliminary data.</text>
</comment>
<dbReference type="EMBL" id="BAABFT010000007">
    <property type="protein sequence ID" value="GAA4326874.1"/>
    <property type="molecule type" value="Genomic_DNA"/>
</dbReference>
<gene>
    <name evidence="1" type="ORF">GCM10023149_29960</name>
</gene>
<keyword evidence="2" id="KW-1185">Reference proteome</keyword>
<accession>A0ABP8GMU3</accession>
<evidence type="ECO:0008006" key="3">
    <source>
        <dbReference type="Google" id="ProtNLM"/>
    </source>
</evidence>
<dbReference type="Pfam" id="PF13620">
    <property type="entry name" value="CarboxypepD_reg"/>
    <property type="match status" value="1"/>
</dbReference>
<organism evidence="1 2">
    <name type="scientific">Mucilaginibacter gynuensis</name>
    <dbReference type="NCBI Taxonomy" id="1302236"/>
    <lineage>
        <taxon>Bacteria</taxon>
        <taxon>Pseudomonadati</taxon>
        <taxon>Bacteroidota</taxon>
        <taxon>Sphingobacteriia</taxon>
        <taxon>Sphingobacteriales</taxon>
        <taxon>Sphingobacteriaceae</taxon>
        <taxon>Mucilaginibacter</taxon>
    </lineage>
</organism>
<proteinExistence type="predicted"/>
<dbReference type="Proteomes" id="UP001500582">
    <property type="component" value="Unassembled WGS sequence"/>
</dbReference>
<evidence type="ECO:0000313" key="1">
    <source>
        <dbReference type="EMBL" id="GAA4326874.1"/>
    </source>
</evidence>